<protein>
    <recommendedName>
        <fullName evidence="7">Large ribosomal subunit protein mL46</fullName>
    </recommendedName>
</protein>
<evidence type="ECO:0000256" key="2">
    <source>
        <dbReference type="ARBA" id="ARBA00009070"/>
    </source>
</evidence>
<dbReference type="Gene3D" id="3.90.79.10">
    <property type="entry name" value="Nucleoside Triphosphate Pyrophosphohydrolase"/>
    <property type="match status" value="1"/>
</dbReference>
<keyword evidence="6" id="KW-0687">Ribonucleoprotein</keyword>
<gene>
    <name evidence="10" type="ORF">BD289DRAFT_140798</name>
</gene>
<evidence type="ECO:0000256" key="6">
    <source>
        <dbReference type="ARBA" id="ARBA00023274"/>
    </source>
</evidence>
<name>A0A2T3AF78_9PEZI</name>
<dbReference type="AlphaFoldDB" id="A0A2T3AF78"/>
<feature type="compositionally biased region" description="Low complexity" evidence="8">
    <location>
        <begin position="41"/>
        <end position="57"/>
    </location>
</feature>
<keyword evidence="4 10" id="KW-0689">Ribosomal protein</keyword>
<evidence type="ECO:0000256" key="4">
    <source>
        <dbReference type="ARBA" id="ARBA00022980"/>
    </source>
</evidence>
<dbReference type="InParanoid" id="A0A2T3AF78"/>
<comment type="subcellular location">
    <subcellularLocation>
        <location evidence="1">Mitochondrion</location>
    </subcellularLocation>
</comment>
<proteinExistence type="inferred from homology"/>
<keyword evidence="11" id="KW-1185">Reference proteome</keyword>
<dbReference type="Pfam" id="PF11788">
    <property type="entry name" value="MRP-L46"/>
    <property type="match status" value="1"/>
</dbReference>
<evidence type="ECO:0000256" key="7">
    <source>
        <dbReference type="ARBA" id="ARBA00035190"/>
    </source>
</evidence>
<comment type="similarity">
    <text evidence="2">Belongs to the mitochondrion-specific ribosomal protein mL46 family.</text>
</comment>
<evidence type="ECO:0000256" key="8">
    <source>
        <dbReference type="SAM" id="MobiDB-lite"/>
    </source>
</evidence>
<dbReference type="OrthoDB" id="414075at2759"/>
<evidence type="ECO:0000313" key="10">
    <source>
        <dbReference type="EMBL" id="PSR94431.1"/>
    </source>
</evidence>
<keyword evidence="3" id="KW-0809">Transit peptide</keyword>
<dbReference type="SUPFAM" id="SSF55811">
    <property type="entry name" value="Nudix"/>
    <property type="match status" value="1"/>
</dbReference>
<dbReference type="STRING" id="2025994.A0A2T3AF78"/>
<dbReference type="InterPro" id="IPR033650">
    <property type="entry name" value="Ribosomal_mL46_NUDIX"/>
</dbReference>
<dbReference type="PANTHER" id="PTHR13124">
    <property type="entry name" value="39S RIBOSOMAL PROTEIN L46, MITOCHONDRIAL PRECURSOR-RELATED"/>
    <property type="match status" value="1"/>
</dbReference>
<dbReference type="InterPro" id="IPR021757">
    <property type="entry name" value="Ribosomal_mL46_N"/>
</dbReference>
<evidence type="ECO:0000256" key="3">
    <source>
        <dbReference type="ARBA" id="ARBA00022946"/>
    </source>
</evidence>
<evidence type="ECO:0000256" key="1">
    <source>
        <dbReference type="ARBA" id="ARBA00004173"/>
    </source>
</evidence>
<dbReference type="FunCoup" id="A0A2T3AF78">
    <property type="interactions" value="421"/>
</dbReference>
<dbReference type="GO" id="GO:0003735">
    <property type="term" value="F:structural constituent of ribosome"/>
    <property type="evidence" value="ECO:0007669"/>
    <property type="project" value="InterPro"/>
</dbReference>
<dbReference type="GO" id="GO:0005762">
    <property type="term" value="C:mitochondrial large ribosomal subunit"/>
    <property type="evidence" value="ECO:0007669"/>
    <property type="project" value="TreeGrafter"/>
</dbReference>
<feature type="domain" description="Large ribosomal subunit protein mL46 N-terminal" evidence="9">
    <location>
        <begin position="108"/>
        <end position="245"/>
    </location>
</feature>
<dbReference type="Proteomes" id="UP000241462">
    <property type="component" value="Unassembled WGS sequence"/>
</dbReference>
<evidence type="ECO:0000256" key="5">
    <source>
        <dbReference type="ARBA" id="ARBA00023128"/>
    </source>
</evidence>
<dbReference type="PANTHER" id="PTHR13124:SF12">
    <property type="entry name" value="LARGE RIBOSOMAL SUBUNIT PROTEIN ML46"/>
    <property type="match status" value="1"/>
</dbReference>
<organism evidence="10 11">
    <name type="scientific">Coniella lustricola</name>
    <dbReference type="NCBI Taxonomy" id="2025994"/>
    <lineage>
        <taxon>Eukaryota</taxon>
        <taxon>Fungi</taxon>
        <taxon>Dikarya</taxon>
        <taxon>Ascomycota</taxon>
        <taxon>Pezizomycotina</taxon>
        <taxon>Sordariomycetes</taxon>
        <taxon>Sordariomycetidae</taxon>
        <taxon>Diaporthales</taxon>
        <taxon>Schizoparmaceae</taxon>
        <taxon>Coniella</taxon>
    </lineage>
</organism>
<evidence type="ECO:0000313" key="11">
    <source>
        <dbReference type="Proteomes" id="UP000241462"/>
    </source>
</evidence>
<dbReference type="InterPro" id="IPR040008">
    <property type="entry name" value="Ribosomal_mL46"/>
</dbReference>
<feature type="region of interest" description="Disordered" evidence="8">
    <location>
        <begin position="35"/>
        <end position="66"/>
    </location>
</feature>
<reference evidence="10 11" key="1">
    <citation type="journal article" date="2018" name="Mycol. Prog.">
        <title>Coniella lustricola, a new species from submerged detritus.</title>
        <authorList>
            <person name="Raudabaugh D.B."/>
            <person name="Iturriaga T."/>
            <person name="Carver A."/>
            <person name="Mondo S."/>
            <person name="Pangilinan J."/>
            <person name="Lipzen A."/>
            <person name="He G."/>
            <person name="Amirebrahimi M."/>
            <person name="Grigoriev I.V."/>
            <person name="Miller A.N."/>
        </authorList>
    </citation>
    <scope>NUCLEOTIDE SEQUENCE [LARGE SCALE GENOMIC DNA]</scope>
    <source>
        <strain evidence="10 11">B22-T-1</strain>
    </source>
</reference>
<sequence length="390" mass="43360">MAASSRGSRAAVPLLRTPPLCTRCATLSQRLAAPASRRSYSADTPASSNTSPSSASSHIVPPTIGSASPLGSDDAAAAALAAAAADGSNNSLARQPTTNLLHPKSLFRLRAGLILSRPPILTREQTPFESAFYLYQKRLNERLSTPFARQFYFREGLPGSIDFAIKFGERSHVMAREIGRVTRKGRDAWDDEALLEQGKELANPDAVREKLYTEAESRVSEDGEALSFEDRLRIERPLGRETEADRSGDVQRLDRKLDRTLYLIVKDAHGRWTFPQDEVRPDEGLHETAARALESTAGVNMNTWMVGRHPIAYEHRKPIYKSDDKKPEERVLKALGRNVFYLKGRIMAGQVDLSHNEYGVTDFKWLTKDELKEALQPGLFQSVEKSMPAQ</sequence>
<evidence type="ECO:0000259" key="9">
    <source>
        <dbReference type="Pfam" id="PF11788"/>
    </source>
</evidence>
<dbReference type="EMBL" id="KZ678398">
    <property type="protein sequence ID" value="PSR94431.1"/>
    <property type="molecule type" value="Genomic_DNA"/>
</dbReference>
<keyword evidence="5" id="KW-0496">Mitochondrion</keyword>
<dbReference type="InterPro" id="IPR015797">
    <property type="entry name" value="NUDIX_hydrolase-like_dom_sf"/>
</dbReference>
<accession>A0A2T3AF78</accession>
<dbReference type="CDD" id="cd04661">
    <property type="entry name" value="NUDIX_MRP_L46"/>
    <property type="match status" value="1"/>
</dbReference>